<reference evidence="2 3" key="1">
    <citation type="submission" date="2018-02" db="EMBL/GenBank/DDBJ databases">
        <title>Comparative genomes isolates from brazilian mangrove.</title>
        <authorList>
            <person name="Araujo J.E."/>
            <person name="Taketani R.G."/>
            <person name="Silva M.C.P."/>
            <person name="Loureco M.V."/>
            <person name="Andreote F.D."/>
        </authorList>
    </citation>
    <scope>NUCLEOTIDE SEQUENCE [LARGE SCALE GENOMIC DNA]</scope>
    <source>
        <strain evidence="2 3">Nap-Phe MGV</strain>
    </source>
</reference>
<dbReference type="EMBL" id="PUHZ01000016">
    <property type="protein sequence ID" value="PQO44945.1"/>
    <property type="molecule type" value="Genomic_DNA"/>
</dbReference>
<feature type="repeat" description="TPR" evidence="1">
    <location>
        <begin position="38"/>
        <end position="71"/>
    </location>
</feature>
<dbReference type="AlphaFoldDB" id="A0A2S8GKH7"/>
<dbReference type="Proteomes" id="UP000237819">
    <property type="component" value="Unassembled WGS sequence"/>
</dbReference>
<gene>
    <name evidence="2" type="ORF">C5Y93_15495</name>
</gene>
<keyword evidence="1" id="KW-0802">TPR repeat</keyword>
<sequence length="110" mass="12056">MSTAKELFKAAESLKDAGHLDDAAAKYEEAVAADPEYALAHMALSVVYQKLGKHASAVEHAEKVCELEPNEAFNFTALSVTYQRAFEGTRDPMFIQKAEEAKYRANMIGG</sequence>
<name>A0A2S8GKH7_9BACT</name>
<dbReference type="InterPro" id="IPR019734">
    <property type="entry name" value="TPR_rpt"/>
</dbReference>
<dbReference type="OrthoDB" id="281483at2"/>
<evidence type="ECO:0000313" key="2">
    <source>
        <dbReference type="EMBL" id="PQO44945.1"/>
    </source>
</evidence>
<evidence type="ECO:0000313" key="3">
    <source>
        <dbReference type="Proteomes" id="UP000237819"/>
    </source>
</evidence>
<dbReference type="Pfam" id="PF13432">
    <property type="entry name" value="TPR_16"/>
    <property type="match status" value="1"/>
</dbReference>
<dbReference type="PROSITE" id="PS50005">
    <property type="entry name" value="TPR"/>
    <property type="match status" value="1"/>
</dbReference>
<dbReference type="Gene3D" id="1.25.40.10">
    <property type="entry name" value="Tetratricopeptide repeat domain"/>
    <property type="match status" value="1"/>
</dbReference>
<proteinExistence type="predicted"/>
<organism evidence="2 3">
    <name type="scientific">Blastopirellula marina</name>
    <dbReference type="NCBI Taxonomy" id="124"/>
    <lineage>
        <taxon>Bacteria</taxon>
        <taxon>Pseudomonadati</taxon>
        <taxon>Planctomycetota</taxon>
        <taxon>Planctomycetia</taxon>
        <taxon>Pirellulales</taxon>
        <taxon>Pirellulaceae</taxon>
        <taxon>Blastopirellula</taxon>
    </lineage>
</organism>
<evidence type="ECO:0000256" key="1">
    <source>
        <dbReference type="PROSITE-ProRule" id="PRU00339"/>
    </source>
</evidence>
<protein>
    <submittedName>
        <fullName evidence="2">Scaffolding protein</fullName>
    </submittedName>
</protein>
<dbReference type="InterPro" id="IPR011990">
    <property type="entry name" value="TPR-like_helical_dom_sf"/>
</dbReference>
<dbReference type="SUPFAM" id="SSF48452">
    <property type="entry name" value="TPR-like"/>
    <property type="match status" value="1"/>
</dbReference>
<accession>A0A2S8GKH7</accession>
<dbReference type="SMART" id="SM00028">
    <property type="entry name" value="TPR"/>
    <property type="match status" value="2"/>
</dbReference>
<dbReference type="RefSeq" id="WP_105336345.1">
    <property type="nucleotide sequence ID" value="NZ_PUHZ01000016.1"/>
</dbReference>
<comment type="caution">
    <text evidence="2">The sequence shown here is derived from an EMBL/GenBank/DDBJ whole genome shotgun (WGS) entry which is preliminary data.</text>
</comment>